<evidence type="ECO:0000256" key="9">
    <source>
        <dbReference type="PROSITE-ProRule" id="PRU00449"/>
    </source>
</evidence>
<dbReference type="EMBL" id="KN124851">
    <property type="protein sequence ID" value="KFO20166.1"/>
    <property type="molecule type" value="Genomic_DNA"/>
</dbReference>
<evidence type="ECO:0000256" key="11">
    <source>
        <dbReference type="SAM" id="Phobius"/>
    </source>
</evidence>
<dbReference type="STRING" id="885580.ENSFDAP00000011818"/>
<evidence type="ECO:0000256" key="5">
    <source>
        <dbReference type="ARBA" id="ARBA00022771"/>
    </source>
</evidence>
<feature type="domain" description="AN1-type" evidence="12">
    <location>
        <begin position="371"/>
        <end position="418"/>
    </location>
</feature>
<feature type="region of interest" description="Disordered" evidence="10">
    <location>
        <begin position="289"/>
        <end position="341"/>
    </location>
</feature>
<feature type="compositionally biased region" description="Low complexity" evidence="10">
    <location>
        <begin position="523"/>
        <end position="542"/>
    </location>
</feature>
<gene>
    <name evidence="13" type="ORF">H920_18452</name>
</gene>
<feature type="compositionally biased region" description="Polar residues" evidence="10">
    <location>
        <begin position="543"/>
        <end position="552"/>
    </location>
</feature>
<dbReference type="PANTHER" id="PTHR20952:SF4">
    <property type="entry name" value="RETICULOPHAGY REGULATOR 2"/>
    <property type="match status" value="1"/>
</dbReference>
<dbReference type="InterPro" id="IPR000058">
    <property type="entry name" value="Znf_AN1"/>
</dbReference>
<dbReference type="SMART" id="SM00154">
    <property type="entry name" value="ZnF_AN1"/>
    <property type="match status" value="2"/>
</dbReference>
<dbReference type="PANTHER" id="PTHR20952">
    <property type="entry name" value="ADP-RIBOSYLATION-LIKE FACTOR 6-INTERACTING PROTEIN"/>
    <property type="match status" value="1"/>
</dbReference>
<evidence type="ECO:0000256" key="1">
    <source>
        <dbReference type="ARBA" id="ARBA00004141"/>
    </source>
</evidence>
<dbReference type="Pfam" id="PF25403">
    <property type="entry name" value="zf-C2H2_ZFAND2"/>
    <property type="match status" value="1"/>
</dbReference>
<keyword evidence="5 9" id="KW-0863">Zinc-finger</keyword>
<evidence type="ECO:0000256" key="6">
    <source>
        <dbReference type="ARBA" id="ARBA00022833"/>
    </source>
</evidence>
<feature type="compositionally biased region" description="Basic residues" evidence="10">
    <location>
        <begin position="209"/>
        <end position="219"/>
    </location>
</feature>
<feature type="domain" description="AN1-type" evidence="12">
    <location>
        <begin position="460"/>
        <end position="508"/>
    </location>
</feature>
<name>A0A091DBJ6_FUKDA</name>
<evidence type="ECO:0000259" key="12">
    <source>
        <dbReference type="PROSITE" id="PS51039"/>
    </source>
</evidence>
<dbReference type="GO" id="GO:0016020">
    <property type="term" value="C:membrane"/>
    <property type="evidence" value="ECO:0007669"/>
    <property type="project" value="UniProtKB-SubCell"/>
</dbReference>
<evidence type="ECO:0000256" key="10">
    <source>
        <dbReference type="SAM" id="MobiDB-lite"/>
    </source>
</evidence>
<dbReference type="GO" id="GO:0008270">
    <property type="term" value="F:zinc ion binding"/>
    <property type="evidence" value="ECO:0007669"/>
    <property type="project" value="UniProtKB-KW"/>
</dbReference>
<dbReference type="eggNOG" id="ENOG502QPTN">
    <property type="taxonomic scope" value="Eukaryota"/>
</dbReference>
<feature type="compositionally biased region" description="Acidic residues" evidence="10">
    <location>
        <begin position="229"/>
        <end position="239"/>
    </location>
</feature>
<evidence type="ECO:0000256" key="2">
    <source>
        <dbReference type="ARBA" id="ARBA00022692"/>
    </source>
</evidence>
<dbReference type="InterPro" id="IPR057357">
    <property type="entry name" value="Znf-C2H2_ZFAND2A/B"/>
</dbReference>
<dbReference type="Proteomes" id="UP000028990">
    <property type="component" value="Unassembled WGS sequence"/>
</dbReference>
<keyword evidence="7 11" id="KW-1133">Transmembrane helix</keyword>
<organism evidence="13 14">
    <name type="scientific">Fukomys damarensis</name>
    <name type="common">Damaraland mole rat</name>
    <name type="synonym">Cryptomys damarensis</name>
    <dbReference type="NCBI Taxonomy" id="885580"/>
    <lineage>
        <taxon>Eukaryota</taxon>
        <taxon>Metazoa</taxon>
        <taxon>Chordata</taxon>
        <taxon>Craniata</taxon>
        <taxon>Vertebrata</taxon>
        <taxon>Euteleostomi</taxon>
        <taxon>Mammalia</taxon>
        <taxon>Eutheria</taxon>
        <taxon>Euarchontoglires</taxon>
        <taxon>Glires</taxon>
        <taxon>Rodentia</taxon>
        <taxon>Hystricomorpha</taxon>
        <taxon>Bathyergidae</taxon>
        <taxon>Fukomys</taxon>
    </lineage>
</organism>
<feature type="region of interest" description="Disordered" evidence="10">
    <location>
        <begin position="208"/>
        <end position="241"/>
    </location>
</feature>
<dbReference type="Pfam" id="PF01428">
    <property type="entry name" value="zf-AN1"/>
    <property type="match status" value="1"/>
</dbReference>
<feature type="transmembrane region" description="Helical" evidence="11">
    <location>
        <begin position="163"/>
        <end position="182"/>
    </location>
</feature>
<evidence type="ECO:0000256" key="4">
    <source>
        <dbReference type="ARBA" id="ARBA00022737"/>
    </source>
</evidence>
<dbReference type="SUPFAM" id="SSF118310">
    <property type="entry name" value="AN1-like Zinc finger"/>
    <property type="match status" value="2"/>
</dbReference>
<dbReference type="GO" id="GO:0005783">
    <property type="term" value="C:endoplasmic reticulum"/>
    <property type="evidence" value="ECO:0007669"/>
    <property type="project" value="UniProtKB-ARBA"/>
</dbReference>
<dbReference type="InterPro" id="IPR057282">
    <property type="entry name" value="RETREG1-3-like_RHD"/>
</dbReference>
<protein>
    <submittedName>
        <fullName evidence="13">Protein FAM134A</fullName>
    </submittedName>
</protein>
<dbReference type="Gene3D" id="4.10.1110.10">
    <property type="entry name" value="AN1-like Zinc finger"/>
    <property type="match status" value="2"/>
</dbReference>
<proteinExistence type="predicted"/>
<keyword evidence="14" id="KW-1185">Reference proteome</keyword>
<keyword evidence="4" id="KW-0677">Repeat</keyword>
<comment type="subcellular location">
    <subcellularLocation>
        <location evidence="1">Membrane</location>
        <topology evidence="1">Multi-pass membrane protein</topology>
    </subcellularLocation>
</comment>
<dbReference type="SMART" id="SM00726">
    <property type="entry name" value="UIM"/>
    <property type="match status" value="2"/>
</dbReference>
<feature type="region of interest" description="Disordered" evidence="10">
    <location>
        <begin position="83"/>
        <end position="102"/>
    </location>
</feature>
<keyword evidence="3" id="KW-0479">Metal-binding</keyword>
<keyword evidence="8 11" id="KW-0472">Membrane</keyword>
<keyword evidence="2 11" id="KW-0812">Transmembrane</keyword>
<dbReference type="Pfam" id="PF24456">
    <property type="entry name" value="RHD_RETREG1-3"/>
    <property type="match status" value="1"/>
</dbReference>
<dbReference type="AlphaFoldDB" id="A0A091DBJ6"/>
<evidence type="ECO:0000313" key="14">
    <source>
        <dbReference type="Proteomes" id="UP000028990"/>
    </source>
</evidence>
<accession>A0A091DBJ6</accession>
<dbReference type="InterPro" id="IPR052114">
    <property type="entry name" value="ER_autophagy_membrane_reg"/>
</dbReference>
<dbReference type="InterPro" id="IPR035896">
    <property type="entry name" value="AN1-like_Znf"/>
</dbReference>
<dbReference type="PROSITE" id="PS50330">
    <property type="entry name" value="UIM"/>
    <property type="match status" value="2"/>
</dbReference>
<evidence type="ECO:0000256" key="3">
    <source>
        <dbReference type="ARBA" id="ARBA00022723"/>
    </source>
</evidence>
<evidence type="ECO:0000313" key="13">
    <source>
        <dbReference type="EMBL" id="KFO20166.1"/>
    </source>
</evidence>
<dbReference type="InterPro" id="IPR003903">
    <property type="entry name" value="UIM_dom"/>
</dbReference>
<evidence type="ECO:0000256" key="7">
    <source>
        <dbReference type="ARBA" id="ARBA00022989"/>
    </source>
</evidence>
<evidence type="ECO:0000256" key="8">
    <source>
        <dbReference type="ARBA" id="ARBA00023136"/>
    </source>
</evidence>
<feature type="region of interest" description="Disordered" evidence="10">
    <location>
        <begin position="521"/>
        <end position="553"/>
    </location>
</feature>
<reference evidence="13 14" key="1">
    <citation type="submission" date="2013-11" db="EMBL/GenBank/DDBJ databases">
        <title>The Damaraland mole rat (Fukomys damarensis) genome and evolution of African mole rats.</title>
        <authorList>
            <person name="Gladyshev V.N."/>
            <person name="Fang X."/>
        </authorList>
    </citation>
    <scope>NUCLEOTIDE SEQUENCE [LARGE SCALE GENOMIC DNA]</scope>
    <source>
        <tissue evidence="13">Liver</tissue>
    </source>
</reference>
<keyword evidence="6" id="KW-0862">Zinc</keyword>
<sequence>MRSGCPLPVFRGGELSLEVLLFLISEHFCDARKGPLTHLPLRCLSSLRLLSSSSLRPIFLLSISLLAYFLLDLWQPRFFSEASASSPEEPHSDSEGAGSGARPHLLSVPELCRYLAESWLTFQIHLQELLQYKRQNPAQFCARVCSGCAMLAVLGHYVPGIMISYIVLLSILLWPLVVYHELIQRMYTRLEPLLMQLDYSMKAEADALHHKHDKRKRQGKNAPPGGDEPLAETESESEAELAGFSPVVDVKKTALALAITDSELSDEEASILESGGFSVSRATTPQLTDVSEDLDQQSLPSEPEEALGREPGEGEEAELVPSEDLLSPSQALSRQALDSEEEEDVVAMETLLRLSSPLHFVNTHFNGAGTPQGGVKCSPGGQVETLSPEACDACSGIFCADHVAYAQHHCGSAYQKDIQVPVCPLCNVPVPVARGEPPDRAVGEHIDRDCRSDPAQQKRKIFTNKCERSGCRQREMMKLTCERCGRNFCIKHRHPLDHDCSGAGHPTSQAGLAAISRAQSLAPTSTIPSPSRISPSSTSPSRAKTQSSSPTASPVIALQNGLSEDEALQRALELSLAETKPQVPSSQEEEDLALAQALSASEAEYQRQQVQSRSSKLTNCSLC</sequence>
<dbReference type="FunFam" id="4.10.1110.10:FF:000004">
    <property type="entry name" value="AN1-type zinc finger protein 2B isoform X1"/>
    <property type="match status" value="1"/>
</dbReference>
<dbReference type="PROSITE" id="PS51039">
    <property type="entry name" value="ZF_AN1"/>
    <property type="match status" value="2"/>
</dbReference>